<evidence type="ECO:0000256" key="1">
    <source>
        <dbReference type="SAM" id="MobiDB-lite"/>
    </source>
</evidence>
<evidence type="ECO:0000313" key="3">
    <source>
        <dbReference type="Proteomes" id="UP000294003"/>
    </source>
</evidence>
<accession>A0ABY0GWK8</accession>
<proteinExistence type="predicted"/>
<organism evidence="2 3">
    <name type="scientific">Monosporascus cannonballus</name>
    <dbReference type="NCBI Taxonomy" id="155416"/>
    <lineage>
        <taxon>Eukaryota</taxon>
        <taxon>Fungi</taxon>
        <taxon>Dikarya</taxon>
        <taxon>Ascomycota</taxon>
        <taxon>Pezizomycotina</taxon>
        <taxon>Sordariomycetes</taxon>
        <taxon>Xylariomycetidae</taxon>
        <taxon>Xylariales</taxon>
        <taxon>Xylariales incertae sedis</taxon>
        <taxon>Monosporascus</taxon>
    </lineage>
</organism>
<sequence>MATTRKRPRPEEETQVECPFTVTYPDSDKTKEKTRSYWIQPSRWIHMTRYKRFVLHNVRYSYGDFVFVANSSTVKRRKDPDGKMSDPDWVAKILEIRASDGSHVYARALLNTYERLSADKPHKSAPIKEEPKRLLSPNESGAVQTARHLTDMDHEKQQTSIELVVVENGEAVKTDHSMTGAVAFGTNSKNGGRPRKWEPSGPSKARPYEKLFEAVIRNNPFVIEIRDLRKNVTGKKEWTESIDCLSPDRDSISAARVSPRFTATSDQKPVAELHLSRTKNVHVCYAPKEAGYYYHSTAQAYG</sequence>
<feature type="compositionally biased region" description="Basic and acidic residues" evidence="1">
    <location>
        <begin position="120"/>
        <end position="133"/>
    </location>
</feature>
<comment type="caution">
    <text evidence="2">The sequence shown here is derived from an EMBL/GenBank/DDBJ whole genome shotgun (WGS) entry which is preliminary data.</text>
</comment>
<evidence type="ECO:0008006" key="4">
    <source>
        <dbReference type="Google" id="ProtNLM"/>
    </source>
</evidence>
<name>A0ABY0GWK8_9PEZI</name>
<feature type="region of interest" description="Disordered" evidence="1">
    <location>
        <begin position="120"/>
        <end position="140"/>
    </location>
</feature>
<feature type="region of interest" description="Disordered" evidence="1">
    <location>
        <begin position="181"/>
        <end position="204"/>
    </location>
</feature>
<dbReference type="Proteomes" id="UP000294003">
    <property type="component" value="Unassembled WGS sequence"/>
</dbReference>
<evidence type="ECO:0000313" key="2">
    <source>
        <dbReference type="EMBL" id="RYO79195.1"/>
    </source>
</evidence>
<reference evidence="2 3" key="1">
    <citation type="submission" date="2018-06" db="EMBL/GenBank/DDBJ databases">
        <title>Complete Genomes of Monosporascus.</title>
        <authorList>
            <person name="Robinson A.J."/>
            <person name="Natvig D.O."/>
        </authorList>
    </citation>
    <scope>NUCLEOTIDE SEQUENCE [LARGE SCALE GENOMIC DNA]</scope>
    <source>
        <strain evidence="2 3">CBS 609.92</strain>
    </source>
</reference>
<protein>
    <recommendedName>
        <fullName evidence="4">BAH domain-containing protein</fullName>
    </recommendedName>
</protein>
<gene>
    <name evidence="2" type="ORF">DL762_008282</name>
</gene>
<keyword evidence="3" id="KW-1185">Reference proteome</keyword>
<dbReference type="EMBL" id="QJNS01000342">
    <property type="protein sequence ID" value="RYO79195.1"/>
    <property type="molecule type" value="Genomic_DNA"/>
</dbReference>